<evidence type="ECO:0000259" key="2">
    <source>
        <dbReference type="PROSITE" id="PS50022"/>
    </source>
</evidence>
<accession>A0AAW2YXZ8</accession>
<reference evidence="3 4" key="1">
    <citation type="submission" date="2024-03" db="EMBL/GenBank/DDBJ databases">
        <title>The Acrasis kona genome and developmental transcriptomes reveal deep origins of eukaryotic multicellular pathways.</title>
        <authorList>
            <person name="Sheikh S."/>
            <person name="Fu C.-J."/>
            <person name="Brown M.W."/>
            <person name="Baldauf S.L."/>
        </authorList>
    </citation>
    <scope>NUCLEOTIDE SEQUENCE [LARGE SCALE GENOMIC DNA]</scope>
    <source>
        <strain evidence="3 4">ATCC MYA-3509</strain>
    </source>
</reference>
<dbReference type="PROSITE" id="PS50022">
    <property type="entry name" value="FA58C_3"/>
    <property type="match status" value="1"/>
</dbReference>
<evidence type="ECO:0000313" key="4">
    <source>
        <dbReference type="Proteomes" id="UP001431209"/>
    </source>
</evidence>
<dbReference type="Gene3D" id="2.60.120.260">
    <property type="entry name" value="Galactose-binding domain-like"/>
    <property type="match status" value="1"/>
</dbReference>
<feature type="compositionally biased region" description="Acidic residues" evidence="1">
    <location>
        <begin position="210"/>
        <end position="220"/>
    </location>
</feature>
<dbReference type="SUPFAM" id="SSF49785">
    <property type="entry name" value="Galactose-binding domain-like"/>
    <property type="match status" value="1"/>
</dbReference>
<dbReference type="Proteomes" id="UP001431209">
    <property type="component" value="Unassembled WGS sequence"/>
</dbReference>
<evidence type="ECO:0000256" key="1">
    <source>
        <dbReference type="SAM" id="MobiDB-lite"/>
    </source>
</evidence>
<dbReference type="InterPro" id="IPR008979">
    <property type="entry name" value="Galactose-bd-like_sf"/>
</dbReference>
<organism evidence="3 4">
    <name type="scientific">Acrasis kona</name>
    <dbReference type="NCBI Taxonomy" id="1008807"/>
    <lineage>
        <taxon>Eukaryota</taxon>
        <taxon>Discoba</taxon>
        <taxon>Heterolobosea</taxon>
        <taxon>Tetramitia</taxon>
        <taxon>Eutetramitia</taxon>
        <taxon>Acrasidae</taxon>
        <taxon>Acrasis</taxon>
    </lineage>
</organism>
<comment type="caution">
    <text evidence="3">The sequence shown here is derived from an EMBL/GenBank/DDBJ whole genome shotgun (WGS) entry which is preliminary data.</text>
</comment>
<proteinExistence type="predicted"/>
<protein>
    <submittedName>
        <fullName evidence="3">Tyrosinase</fullName>
    </submittedName>
</protein>
<evidence type="ECO:0000313" key="3">
    <source>
        <dbReference type="EMBL" id="KAL0482328.1"/>
    </source>
</evidence>
<keyword evidence="4" id="KW-1185">Reference proteome</keyword>
<dbReference type="AlphaFoldDB" id="A0AAW2YXZ8"/>
<feature type="domain" description="F5/8 type C" evidence="2">
    <location>
        <begin position="64"/>
        <end position="161"/>
    </location>
</feature>
<name>A0AAW2YXZ8_9EUKA</name>
<dbReference type="InterPro" id="IPR000421">
    <property type="entry name" value="FA58C"/>
</dbReference>
<dbReference type="EMBL" id="JAOPGA020000840">
    <property type="protein sequence ID" value="KAL0482328.1"/>
    <property type="molecule type" value="Genomic_DNA"/>
</dbReference>
<feature type="region of interest" description="Disordered" evidence="1">
    <location>
        <begin position="194"/>
        <end position="237"/>
    </location>
</feature>
<gene>
    <name evidence="3" type="ORF">AKO1_012973</name>
</gene>
<sequence>MMFPWLMSTPVVYNYVLPKVWEYLQKNIINVGNATLGSTCFNIHEGKATDISDIILNAPSKQVWSVDSKSTTLIIELFAKSTVKKILVQSDSFSPSAITIEYSANGTKNSFRPLKVVTRDQLRKVPFSIDLNKSVEAKFIRFKISTDAQKVSLSKIEIYGSPLITLENLSSIEYSKALNTLYKKFIVNDTPLTAQQQGDEDHQESTVTFEEVDSDDDEDVAEVRKEEKQQPFLKSKL</sequence>